<keyword evidence="6" id="KW-1185">Reference proteome</keyword>
<dbReference type="OrthoDB" id="112032at2"/>
<sequence length="270" mass="31624">MQGIKINTTYKNLELPFLELTFNTDINGCSKSHIHDKLTIIALKDGNIKLHLKDNELILIEKNIAIINPYQIHSASKMDKNSDGLYALYLDKNWIEKLQYDLLKVDGFVPFSTNIIADEKTYQEFIFLCENLILDDICIKKEEQIIQFISKQIIKNCNQLVREEKNILAYDIKSYIDQNIHLNLSLEEISKQFLITPFHLIRIFKQELDLTPYQYILNHKVNLAKELLSKNMSISEVALNVGFNDQSHLYKYFKQIFSISPKEYQDSLIK</sequence>
<dbReference type="InterPro" id="IPR003313">
    <property type="entry name" value="AraC-bd"/>
</dbReference>
<dbReference type="Pfam" id="PF02311">
    <property type="entry name" value="AraC_binding"/>
    <property type="match status" value="1"/>
</dbReference>
<dbReference type="PANTHER" id="PTHR43280">
    <property type="entry name" value="ARAC-FAMILY TRANSCRIPTIONAL REGULATOR"/>
    <property type="match status" value="1"/>
</dbReference>
<dbReference type="InterPro" id="IPR018062">
    <property type="entry name" value="HTH_AraC-typ_CS"/>
</dbReference>
<dbReference type="AlphaFoldDB" id="A0A5R8Y4L1"/>
<reference evidence="5 6" key="1">
    <citation type="submission" date="2019-05" db="EMBL/GenBank/DDBJ databases">
        <title>Arcobacter sp. nov., isolated from sea sediment.</title>
        <authorList>
            <person name="Kim W."/>
        </authorList>
    </citation>
    <scope>NUCLEOTIDE SEQUENCE [LARGE SCALE GENOMIC DNA]</scope>
    <source>
        <strain evidence="5 6">CAU 1517</strain>
    </source>
</reference>
<keyword evidence="3" id="KW-0804">Transcription</keyword>
<evidence type="ECO:0000256" key="1">
    <source>
        <dbReference type="ARBA" id="ARBA00023015"/>
    </source>
</evidence>
<evidence type="ECO:0000313" key="5">
    <source>
        <dbReference type="EMBL" id="TLP40462.1"/>
    </source>
</evidence>
<comment type="caution">
    <text evidence="5">The sequence shown here is derived from an EMBL/GenBank/DDBJ whole genome shotgun (WGS) entry which is preliminary data.</text>
</comment>
<evidence type="ECO:0000256" key="3">
    <source>
        <dbReference type="ARBA" id="ARBA00023163"/>
    </source>
</evidence>
<dbReference type="InterPro" id="IPR018060">
    <property type="entry name" value="HTH_AraC"/>
</dbReference>
<dbReference type="PROSITE" id="PS01124">
    <property type="entry name" value="HTH_ARAC_FAMILY_2"/>
    <property type="match status" value="1"/>
</dbReference>
<dbReference type="GO" id="GO:0043565">
    <property type="term" value="F:sequence-specific DNA binding"/>
    <property type="evidence" value="ECO:0007669"/>
    <property type="project" value="InterPro"/>
</dbReference>
<protein>
    <submittedName>
        <fullName evidence="5">Helix-turn-helix transcriptional regulator</fullName>
    </submittedName>
</protein>
<organism evidence="5 6">
    <name type="scientific">Arcobacter arenosus</name>
    <dbReference type="NCBI Taxonomy" id="2576037"/>
    <lineage>
        <taxon>Bacteria</taxon>
        <taxon>Pseudomonadati</taxon>
        <taxon>Campylobacterota</taxon>
        <taxon>Epsilonproteobacteria</taxon>
        <taxon>Campylobacterales</taxon>
        <taxon>Arcobacteraceae</taxon>
        <taxon>Arcobacter</taxon>
    </lineage>
</organism>
<keyword evidence="2" id="KW-0238">DNA-binding</keyword>
<gene>
    <name evidence="5" type="ORF">FDK22_00165</name>
</gene>
<proteinExistence type="predicted"/>
<dbReference type="RefSeq" id="WP_138150753.1">
    <property type="nucleotide sequence ID" value="NZ_VANU01000001.1"/>
</dbReference>
<keyword evidence="1" id="KW-0805">Transcription regulation</keyword>
<dbReference type="SMART" id="SM00342">
    <property type="entry name" value="HTH_ARAC"/>
    <property type="match status" value="1"/>
</dbReference>
<evidence type="ECO:0000313" key="6">
    <source>
        <dbReference type="Proteomes" id="UP000308901"/>
    </source>
</evidence>
<dbReference type="EMBL" id="VANU01000001">
    <property type="protein sequence ID" value="TLP40462.1"/>
    <property type="molecule type" value="Genomic_DNA"/>
</dbReference>
<evidence type="ECO:0000256" key="2">
    <source>
        <dbReference type="ARBA" id="ARBA00023125"/>
    </source>
</evidence>
<dbReference type="Gene3D" id="1.10.10.60">
    <property type="entry name" value="Homeodomain-like"/>
    <property type="match status" value="2"/>
</dbReference>
<dbReference type="GO" id="GO:0003700">
    <property type="term" value="F:DNA-binding transcription factor activity"/>
    <property type="evidence" value="ECO:0007669"/>
    <property type="project" value="InterPro"/>
</dbReference>
<feature type="domain" description="HTH araC/xylS-type" evidence="4">
    <location>
        <begin position="170"/>
        <end position="267"/>
    </location>
</feature>
<dbReference type="InterPro" id="IPR009057">
    <property type="entry name" value="Homeodomain-like_sf"/>
</dbReference>
<accession>A0A5R8Y4L1</accession>
<dbReference type="SUPFAM" id="SSF46689">
    <property type="entry name" value="Homeodomain-like"/>
    <property type="match status" value="2"/>
</dbReference>
<evidence type="ECO:0000259" key="4">
    <source>
        <dbReference type="PROSITE" id="PS01124"/>
    </source>
</evidence>
<dbReference type="Proteomes" id="UP000308901">
    <property type="component" value="Unassembled WGS sequence"/>
</dbReference>
<dbReference type="PROSITE" id="PS00041">
    <property type="entry name" value="HTH_ARAC_FAMILY_1"/>
    <property type="match status" value="1"/>
</dbReference>
<dbReference type="PANTHER" id="PTHR43280:SF2">
    <property type="entry name" value="HTH-TYPE TRANSCRIPTIONAL REGULATOR EXSA"/>
    <property type="match status" value="1"/>
</dbReference>
<name>A0A5R8Y4L1_9BACT</name>
<dbReference type="Pfam" id="PF12833">
    <property type="entry name" value="HTH_18"/>
    <property type="match status" value="1"/>
</dbReference>